<evidence type="ECO:0000259" key="1">
    <source>
        <dbReference type="Pfam" id="PF00483"/>
    </source>
</evidence>
<dbReference type="AlphaFoldDB" id="A0A928Y6C8"/>
<reference evidence="2" key="1">
    <citation type="submission" date="2020-05" db="EMBL/GenBank/DDBJ databases">
        <title>High-Quality Genomes of Partial-Nitritation/Anammox System by Hierarchical Clustering Based Hybrid Assembly.</title>
        <authorList>
            <person name="Liu L."/>
            <person name="Wang Y."/>
            <person name="Che Y."/>
            <person name="Chen Y."/>
            <person name="Xia Y."/>
            <person name="Luo R."/>
            <person name="Cheng S.H."/>
            <person name="Zheng C."/>
            <person name="Zhang T."/>
        </authorList>
    </citation>
    <scope>NUCLEOTIDE SEQUENCE</scope>
    <source>
        <strain evidence="2">H1_PAT1</strain>
    </source>
</reference>
<evidence type="ECO:0000313" key="2">
    <source>
        <dbReference type="EMBL" id="MBE7525412.1"/>
    </source>
</evidence>
<gene>
    <name evidence="2" type="ORF">HS096_03440</name>
</gene>
<dbReference type="Proteomes" id="UP000710385">
    <property type="component" value="Unassembled WGS sequence"/>
</dbReference>
<accession>A0A928Y6C8</accession>
<dbReference type="Gene3D" id="3.90.550.10">
    <property type="entry name" value="Spore Coat Polysaccharide Biosynthesis Protein SpsA, Chain A"/>
    <property type="match status" value="1"/>
</dbReference>
<organism evidence="2 3">
    <name type="scientific">candidate division WWE3 bacterium</name>
    <dbReference type="NCBI Taxonomy" id="2053526"/>
    <lineage>
        <taxon>Bacteria</taxon>
        <taxon>Katanobacteria</taxon>
    </lineage>
</organism>
<dbReference type="EMBL" id="JABTTY010000001">
    <property type="protein sequence ID" value="MBE7525412.1"/>
    <property type="molecule type" value="Genomic_DNA"/>
</dbReference>
<comment type="caution">
    <text evidence="2">The sequence shown here is derived from an EMBL/GenBank/DDBJ whole genome shotgun (WGS) entry which is preliminary data.</text>
</comment>
<dbReference type="SUPFAM" id="SSF53448">
    <property type="entry name" value="Nucleotide-diphospho-sugar transferases"/>
    <property type="match status" value="1"/>
</dbReference>
<dbReference type="InterPro" id="IPR029044">
    <property type="entry name" value="Nucleotide-diphossugar_trans"/>
</dbReference>
<feature type="domain" description="Nucleotidyl transferase" evidence="1">
    <location>
        <begin position="7"/>
        <end position="229"/>
    </location>
</feature>
<dbReference type="PANTHER" id="PTHR22572">
    <property type="entry name" value="SUGAR-1-PHOSPHATE GUANYL TRANSFERASE"/>
    <property type="match status" value="1"/>
</dbReference>
<protein>
    <submittedName>
        <fullName evidence="2">Nucleotidyltransferase family protein</fullName>
    </submittedName>
</protein>
<evidence type="ECO:0000313" key="3">
    <source>
        <dbReference type="Proteomes" id="UP000710385"/>
    </source>
</evidence>
<dbReference type="Pfam" id="PF00483">
    <property type="entry name" value="NTP_transferase"/>
    <property type="match status" value="1"/>
</dbReference>
<dbReference type="InterPro" id="IPR005835">
    <property type="entry name" value="NTP_transferase_dom"/>
</dbReference>
<sequence length="236" mass="26538">MSDISHAVILAGGQGTRLRPVTLEIPKPLIPVQGLPIATWLVRLFVRHGVTTVSVIYPTSRKTSFEQWGLGIRNEVPELRLLEETEPMGTMGYLVHEMSFADEPIFVTNGDELKGLDLSALADVHRQRSHPVTIALVRVPNPSEYGVAEMDGDRIVRFHEKPEIPPSTLISSGLYVVHPRVFRDAPRDRRFLMFERDLFPRLAEEGKLGGCPLGGAWYDCGTMERWEKAIREWGGE</sequence>
<dbReference type="InterPro" id="IPR050486">
    <property type="entry name" value="Mannose-1P_guanyltransferase"/>
</dbReference>
<name>A0A928Y6C8_UNCKA</name>
<proteinExistence type="predicted"/>
<dbReference type="CDD" id="cd04181">
    <property type="entry name" value="NTP_transferase"/>
    <property type="match status" value="1"/>
</dbReference>